<proteinExistence type="predicted"/>
<evidence type="ECO:0008006" key="3">
    <source>
        <dbReference type="Google" id="ProtNLM"/>
    </source>
</evidence>
<dbReference type="AlphaFoldDB" id="A0A2S6IMW7"/>
<sequence>MIHFNYVHVPTNKKLEKFTTEKLQVLHEESKIRRIDITYKKMFDIKNRTREVAMIQVSLSNKNVFCEIESLNFKKSVSIAVDTLMNELVEEHNLLSA</sequence>
<protein>
    <recommendedName>
        <fullName evidence="3">Sigma-54 modulation protein</fullName>
    </recommendedName>
</protein>
<evidence type="ECO:0000313" key="1">
    <source>
        <dbReference type="EMBL" id="PPK95531.1"/>
    </source>
</evidence>
<accession>A0A2S6IMW7</accession>
<dbReference type="EMBL" id="PTJE01000002">
    <property type="protein sequence ID" value="PPK95531.1"/>
    <property type="molecule type" value="Genomic_DNA"/>
</dbReference>
<gene>
    <name evidence="1" type="ORF">LY01_01119</name>
</gene>
<keyword evidence="2" id="KW-1185">Reference proteome</keyword>
<dbReference type="OrthoDB" id="1145089at2"/>
<name>A0A2S6IMW7_9FLAO</name>
<comment type="caution">
    <text evidence="1">The sequence shown here is derived from an EMBL/GenBank/DDBJ whole genome shotgun (WGS) entry which is preliminary data.</text>
</comment>
<evidence type="ECO:0000313" key="2">
    <source>
        <dbReference type="Proteomes" id="UP000239002"/>
    </source>
</evidence>
<dbReference type="RefSeq" id="WP_104514840.1">
    <property type="nucleotide sequence ID" value="NZ_MQVW01000002.1"/>
</dbReference>
<organism evidence="1 2">
    <name type="scientific">Nonlabens xylanidelens</name>
    <dbReference type="NCBI Taxonomy" id="191564"/>
    <lineage>
        <taxon>Bacteria</taxon>
        <taxon>Pseudomonadati</taxon>
        <taxon>Bacteroidota</taxon>
        <taxon>Flavobacteriia</taxon>
        <taxon>Flavobacteriales</taxon>
        <taxon>Flavobacteriaceae</taxon>
        <taxon>Nonlabens</taxon>
    </lineage>
</organism>
<reference evidence="1 2" key="1">
    <citation type="submission" date="2018-02" db="EMBL/GenBank/DDBJ databases">
        <title>Genomic Encyclopedia of Archaeal and Bacterial Type Strains, Phase II (KMG-II): from individual species to whole genera.</title>
        <authorList>
            <person name="Goeker M."/>
        </authorList>
    </citation>
    <scope>NUCLEOTIDE SEQUENCE [LARGE SCALE GENOMIC DNA]</scope>
    <source>
        <strain evidence="1 2">DSM 16809</strain>
    </source>
</reference>
<dbReference type="Proteomes" id="UP000239002">
    <property type="component" value="Unassembled WGS sequence"/>
</dbReference>